<evidence type="ECO:0008006" key="5">
    <source>
        <dbReference type="Google" id="ProtNLM"/>
    </source>
</evidence>
<evidence type="ECO:0000313" key="3">
    <source>
        <dbReference type="EMBL" id="ORX61410.1"/>
    </source>
</evidence>
<dbReference type="OrthoDB" id="2278235at2759"/>
<keyword evidence="2" id="KW-0732">Signal</keyword>
<dbReference type="AlphaFoldDB" id="A0A1X2GTT6"/>
<dbReference type="Proteomes" id="UP000242146">
    <property type="component" value="Unassembled WGS sequence"/>
</dbReference>
<gene>
    <name evidence="3" type="ORF">DM01DRAFT_1342406</name>
</gene>
<feature type="transmembrane region" description="Helical" evidence="1">
    <location>
        <begin position="139"/>
        <end position="160"/>
    </location>
</feature>
<accession>A0A1X2GTT6</accession>
<evidence type="ECO:0000256" key="1">
    <source>
        <dbReference type="SAM" id="Phobius"/>
    </source>
</evidence>
<evidence type="ECO:0000313" key="4">
    <source>
        <dbReference type="Proteomes" id="UP000242146"/>
    </source>
</evidence>
<protein>
    <recommendedName>
        <fullName evidence="5">Translocon-associated protein subunit beta</fullName>
    </recommendedName>
</protein>
<sequence length="161" mass="17680">MRSVSLILLTLAFLGLCLAQLGPDITSPANNATVDPGKKVTIDFQYQNLGTGTYTVDIALWQDARGESKIQDVVQGYSLPNADSSGVTVPFYYNGSYDWWVPHGMNFSFYLSVTEHAYTQAAGNITVTSQYLMLHPSSAWSMLPNTLFALCISSFTLYLLS</sequence>
<keyword evidence="1" id="KW-0812">Transmembrane</keyword>
<dbReference type="EMBL" id="MCGT01000003">
    <property type="protein sequence ID" value="ORX61410.1"/>
    <property type="molecule type" value="Genomic_DNA"/>
</dbReference>
<keyword evidence="1" id="KW-1133">Transmembrane helix</keyword>
<proteinExistence type="predicted"/>
<organism evidence="3 4">
    <name type="scientific">Hesseltinella vesiculosa</name>
    <dbReference type="NCBI Taxonomy" id="101127"/>
    <lineage>
        <taxon>Eukaryota</taxon>
        <taxon>Fungi</taxon>
        <taxon>Fungi incertae sedis</taxon>
        <taxon>Mucoromycota</taxon>
        <taxon>Mucoromycotina</taxon>
        <taxon>Mucoromycetes</taxon>
        <taxon>Mucorales</taxon>
        <taxon>Cunninghamellaceae</taxon>
        <taxon>Hesseltinella</taxon>
    </lineage>
</organism>
<evidence type="ECO:0000256" key="2">
    <source>
        <dbReference type="SAM" id="SignalP"/>
    </source>
</evidence>
<keyword evidence="1" id="KW-0472">Membrane</keyword>
<name>A0A1X2GTT6_9FUNG</name>
<feature type="chain" id="PRO_5012530050" description="Translocon-associated protein subunit beta" evidence="2">
    <location>
        <begin position="20"/>
        <end position="161"/>
    </location>
</feature>
<reference evidence="3 4" key="1">
    <citation type="submission" date="2016-07" db="EMBL/GenBank/DDBJ databases">
        <title>Pervasive Adenine N6-methylation of Active Genes in Fungi.</title>
        <authorList>
            <consortium name="DOE Joint Genome Institute"/>
            <person name="Mondo S.J."/>
            <person name="Dannebaum R.O."/>
            <person name="Kuo R.C."/>
            <person name="Labutti K."/>
            <person name="Haridas S."/>
            <person name="Kuo A."/>
            <person name="Salamov A."/>
            <person name="Ahrendt S.R."/>
            <person name="Lipzen A."/>
            <person name="Sullivan W."/>
            <person name="Andreopoulos W.B."/>
            <person name="Clum A."/>
            <person name="Lindquist E."/>
            <person name="Daum C."/>
            <person name="Ramamoorthy G.K."/>
            <person name="Gryganskyi A."/>
            <person name="Culley D."/>
            <person name="Magnuson J.K."/>
            <person name="James T.Y."/>
            <person name="O'Malley M.A."/>
            <person name="Stajich J.E."/>
            <person name="Spatafora J.W."/>
            <person name="Visel A."/>
            <person name="Grigoriev I.V."/>
        </authorList>
    </citation>
    <scope>NUCLEOTIDE SEQUENCE [LARGE SCALE GENOMIC DNA]</scope>
    <source>
        <strain evidence="3 4">NRRL 3301</strain>
    </source>
</reference>
<keyword evidence="4" id="KW-1185">Reference proteome</keyword>
<feature type="signal peptide" evidence="2">
    <location>
        <begin position="1"/>
        <end position="19"/>
    </location>
</feature>
<comment type="caution">
    <text evidence="3">The sequence shown here is derived from an EMBL/GenBank/DDBJ whole genome shotgun (WGS) entry which is preliminary data.</text>
</comment>